<accession>A0ABW0RD01</accession>
<feature type="transmembrane region" description="Helical" evidence="3">
    <location>
        <begin position="346"/>
        <end position="367"/>
    </location>
</feature>
<gene>
    <name evidence="4" type="ORF">ACFPOH_13220</name>
</gene>
<dbReference type="Proteomes" id="UP001595978">
    <property type="component" value="Unassembled WGS sequence"/>
</dbReference>
<protein>
    <submittedName>
        <fullName evidence="4">Spore germination protein</fullName>
    </submittedName>
</protein>
<reference evidence="5" key="1">
    <citation type="journal article" date="2019" name="Int. J. Syst. Evol. Microbiol.">
        <title>The Global Catalogue of Microorganisms (GCM) 10K type strain sequencing project: providing services to taxonomists for standard genome sequencing and annotation.</title>
        <authorList>
            <consortium name="The Broad Institute Genomics Platform"/>
            <consortium name="The Broad Institute Genome Sequencing Center for Infectious Disease"/>
            <person name="Wu L."/>
            <person name="Ma J."/>
        </authorList>
    </citation>
    <scope>NUCLEOTIDE SEQUENCE [LARGE SCALE GENOMIC DNA]</scope>
    <source>
        <strain evidence="5">CCUG 56331</strain>
    </source>
</reference>
<evidence type="ECO:0000313" key="5">
    <source>
        <dbReference type="Proteomes" id="UP001595978"/>
    </source>
</evidence>
<dbReference type="RefSeq" id="WP_390310092.1">
    <property type="nucleotide sequence ID" value="NZ_JBHSNQ010000175.1"/>
</dbReference>
<organism evidence="4 5">
    <name type="scientific">Ureibacillus suwonensis</name>
    <dbReference type="NCBI Taxonomy" id="313007"/>
    <lineage>
        <taxon>Bacteria</taxon>
        <taxon>Bacillati</taxon>
        <taxon>Bacillota</taxon>
        <taxon>Bacilli</taxon>
        <taxon>Bacillales</taxon>
        <taxon>Caryophanaceae</taxon>
        <taxon>Ureibacillus</taxon>
    </lineage>
</organism>
<keyword evidence="2 3" id="KW-0472">Membrane</keyword>
<evidence type="ECO:0000313" key="4">
    <source>
        <dbReference type="EMBL" id="MFC5542667.1"/>
    </source>
</evidence>
<dbReference type="PANTHER" id="PTHR22550">
    <property type="entry name" value="SPORE GERMINATION PROTEIN"/>
    <property type="match status" value="1"/>
</dbReference>
<dbReference type="InterPro" id="IPR004995">
    <property type="entry name" value="Spore_Ger"/>
</dbReference>
<comment type="similarity">
    <text evidence="1">Belongs to the GerABKA family.</text>
</comment>
<feature type="transmembrane region" description="Helical" evidence="3">
    <location>
        <begin position="321"/>
        <end position="339"/>
    </location>
</feature>
<dbReference type="Pfam" id="PF03323">
    <property type="entry name" value="GerA"/>
    <property type="match status" value="1"/>
</dbReference>
<keyword evidence="5" id="KW-1185">Reference proteome</keyword>
<comment type="caution">
    <text evidence="4">The sequence shown here is derived from an EMBL/GenBank/DDBJ whole genome shotgun (WGS) entry which is preliminary data.</text>
</comment>
<feature type="transmembrane region" description="Helical" evidence="3">
    <location>
        <begin position="240"/>
        <end position="261"/>
    </location>
</feature>
<feature type="transmembrane region" description="Helical" evidence="3">
    <location>
        <begin position="282"/>
        <end position="301"/>
    </location>
</feature>
<sequence length="484" mass="55300">MNMDEAAINLDTLKKLFQKSEDVIFYPFQIQNVPFTLIFCEEMIDQQILFNYILPSMEKFIEKVEQQLNEDLLRKLPFPELKKTVEKEEIITDVFTGKLAIYMDELQVLFTCNIAKKPNRNPEETKMEVLIKGPRDNFIENVATNIALIRKRLPTNSLCVEKIVIGKRSKTTVAILYMEDITNKEIVEEVKKLLQNVETDILLNGDTLIERIDKKRWMMPWTNETGRPDFAIQSLIRGRIVILVDGVSYAIITPVNFPYLLKAGEDFEYPILFSAFERAMRLIGVFMGVTLPAFWLALTTFHQNQLPLQLLATVVISSRGLPFPASLEMIILLLMFEMFREAGMRFPTAIGSTISVVGGLIIGDAAIRAGITSPAMLVVIALSFVATFTIANQSLLTIITVIRFIFIIFTSFFGLFGFFICIFLLIIYIANMRIFGVPYLNFAADLDWSTLGKSLFRLSPKEYKDRPEMLRPIDNTRTNDEGKQ</sequence>
<keyword evidence="3" id="KW-0812">Transmembrane</keyword>
<keyword evidence="3" id="KW-1133">Transmembrane helix</keyword>
<dbReference type="PANTHER" id="PTHR22550:SF5">
    <property type="entry name" value="LEUCINE ZIPPER PROTEIN 4"/>
    <property type="match status" value="1"/>
</dbReference>
<dbReference type="PIRSF" id="PIRSF005690">
    <property type="entry name" value="GerBA"/>
    <property type="match status" value="1"/>
</dbReference>
<evidence type="ECO:0000256" key="1">
    <source>
        <dbReference type="ARBA" id="ARBA00005278"/>
    </source>
</evidence>
<feature type="transmembrane region" description="Helical" evidence="3">
    <location>
        <begin position="404"/>
        <end position="430"/>
    </location>
</feature>
<proteinExistence type="inferred from homology"/>
<name>A0ABW0RD01_9BACL</name>
<evidence type="ECO:0000256" key="2">
    <source>
        <dbReference type="ARBA" id="ARBA00023136"/>
    </source>
</evidence>
<dbReference type="InterPro" id="IPR050768">
    <property type="entry name" value="UPF0353/GerABKA_families"/>
</dbReference>
<evidence type="ECO:0000256" key="3">
    <source>
        <dbReference type="SAM" id="Phobius"/>
    </source>
</evidence>
<feature type="transmembrane region" description="Helical" evidence="3">
    <location>
        <begin position="373"/>
        <end position="392"/>
    </location>
</feature>
<dbReference type="EMBL" id="JBHSNQ010000175">
    <property type="protein sequence ID" value="MFC5542667.1"/>
    <property type="molecule type" value="Genomic_DNA"/>
</dbReference>